<accession>A0A1H8G201</accession>
<reference evidence="1 2" key="1">
    <citation type="submission" date="2016-10" db="EMBL/GenBank/DDBJ databases">
        <authorList>
            <person name="de Groot N.N."/>
        </authorList>
    </citation>
    <scope>NUCLEOTIDE SEQUENCE [LARGE SCALE GENOMIC DNA]</scope>
    <source>
        <strain evidence="1 2">CGMCC 1.10836</strain>
    </source>
</reference>
<sequence length="99" mass="9811">MRPALIAVLVLLTGCASFPEVETAQQGRVAGVTPALVPMAGLLAQAGPGRANANARDALDARAGGLRARAGAMRGPVHDAATRARLAAAIAAYPALMGG</sequence>
<dbReference type="AlphaFoldDB" id="A0A1H8G201"/>
<proteinExistence type="predicted"/>
<evidence type="ECO:0000313" key="1">
    <source>
        <dbReference type="EMBL" id="SEN37785.1"/>
    </source>
</evidence>
<dbReference type="PROSITE" id="PS51257">
    <property type="entry name" value="PROKAR_LIPOPROTEIN"/>
    <property type="match status" value="1"/>
</dbReference>
<dbReference type="OrthoDB" id="7872359at2"/>
<evidence type="ECO:0000313" key="2">
    <source>
        <dbReference type="Proteomes" id="UP000183002"/>
    </source>
</evidence>
<name>A0A1H8G201_9RHOB</name>
<dbReference type="STRING" id="1077947.SAMN05216227_101291"/>
<dbReference type="RefSeq" id="WP_139193975.1">
    <property type="nucleotide sequence ID" value="NZ_FOCO01000012.1"/>
</dbReference>
<organism evidence="1 2">
    <name type="scientific">Pseudorhodobacter antarcticus</name>
    <dbReference type="NCBI Taxonomy" id="1077947"/>
    <lineage>
        <taxon>Bacteria</taxon>
        <taxon>Pseudomonadati</taxon>
        <taxon>Pseudomonadota</taxon>
        <taxon>Alphaproteobacteria</taxon>
        <taxon>Rhodobacterales</taxon>
        <taxon>Paracoccaceae</taxon>
        <taxon>Pseudorhodobacter</taxon>
    </lineage>
</organism>
<keyword evidence="2" id="KW-1185">Reference proteome</keyword>
<protein>
    <submittedName>
        <fullName evidence="1">Uncharacterized protein</fullName>
    </submittedName>
</protein>
<gene>
    <name evidence="1" type="ORF">SAMN05216227_101291</name>
</gene>
<dbReference type="Proteomes" id="UP000183002">
    <property type="component" value="Unassembled WGS sequence"/>
</dbReference>
<dbReference type="EMBL" id="FOCO01000012">
    <property type="protein sequence ID" value="SEN37785.1"/>
    <property type="molecule type" value="Genomic_DNA"/>
</dbReference>